<keyword evidence="3" id="KW-0804">Transcription</keyword>
<dbReference type="InterPro" id="IPR018060">
    <property type="entry name" value="HTH_AraC"/>
</dbReference>
<dbReference type="Proteomes" id="UP000637074">
    <property type="component" value="Unassembled WGS sequence"/>
</dbReference>
<keyword evidence="2" id="KW-0238">DNA-binding</keyword>
<protein>
    <submittedName>
        <fullName evidence="5">Transcriptional regulator</fullName>
    </submittedName>
</protein>
<organism evidence="5 6">
    <name type="scientific">Neobacillus kokaensis</name>
    <dbReference type="NCBI Taxonomy" id="2759023"/>
    <lineage>
        <taxon>Bacteria</taxon>
        <taxon>Bacillati</taxon>
        <taxon>Bacillota</taxon>
        <taxon>Bacilli</taxon>
        <taxon>Bacillales</taxon>
        <taxon>Bacillaceae</taxon>
        <taxon>Neobacillus</taxon>
    </lineage>
</organism>
<dbReference type="Pfam" id="PF02311">
    <property type="entry name" value="AraC_binding"/>
    <property type="match status" value="1"/>
</dbReference>
<dbReference type="Gene3D" id="1.10.10.60">
    <property type="entry name" value="Homeodomain-like"/>
    <property type="match status" value="2"/>
</dbReference>
<proteinExistence type="predicted"/>
<dbReference type="EMBL" id="BNDS01000012">
    <property type="protein sequence ID" value="GHH99370.1"/>
    <property type="molecule type" value="Genomic_DNA"/>
</dbReference>
<dbReference type="InterPro" id="IPR003313">
    <property type="entry name" value="AraC-bd"/>
</dbReference>
<sequence length="291" mass="33334">MPVPFDRISPFVRKVKILKTVSLVGEWIDFDHVLTYIEQGSAEFILNGQKYIVQTGDLVLMHPLLSHIVRSISTEPLIQYIVHFDLFYHEHRSRGELRQEPPAEEMQLAGVHPIVHGTADQTRKIRNLFLSMYQVHQETDFHSALKLKADALYLLSLFFESQQTGAEKAGVPKKGWIILESCLQFIHENYQNSSLDIEAISRHAGFSPSHIAYLFREEIGITIHKYVTQLRMEQAKKLMLENSDSLTNIAEKVGYQSIHAFSRTFKQNVGMTASQFIAYHSEAIKAHSDIL</sequence>
<dbReference type="SUPFAM" id="SSF51215">
    <property type="entry name" value="Regulatory protein AraC"/>
    <property type="match status" value="1"/>
</dbReference>
<comment type="caution">
    <text evidence="5">The sequence shown here is derived from an EMBL/GenBank/DDBJ whole genome shotgun (WGS) entry which is preliminary data.</text>
</comment>
<gene>
    <name evidence="5" type="ORF">AM1BK_29130</name>
</gene>
<dbReference type="InterPro" id="IPR009057">
    <property type="entry name" value="Homeodomain-like_sf"/>
</dbReference>
<dbReference type="RefSeq" id="WP_191274025.1">
    <property type="nucleotide sequence ID" value="NZ_BNDS01000012.1"/>
</dbReference>
<evidence type="ECO:0000259" key="4">
    <source>
        <dbReference type="PROSITE" id="PS01124"/>
    </source>
</evidence>
<dbReference type="PANTHER" id="PTHR43280">
    <property type="entry name" value="ARAC-FAMILY TRANSCRIPTIONAL REGULATOR"/>
    <property type="match status" value="1"/>
</dbReference>
<evidence type="ECO:0000313" key="5">
    <source>
        <dbReference type="EMBL" id="GHH99370.1"/>
    </source>
</evidence>
<dbReference type="InterPro" id="IPR037923">
    <property type="entry name" value="HTH-like"/>
</dbReference>
<dbReference type="SMART" id="SM00342">
    <property type="entry name" value="HTH_ARAC"/>
    <property type="match status" value="1"/>
</dbReference>
<dbReference type="PROSITE" id="PS00041">
    <property type="entry name" value="HTH_ARAC_FAMILY_1"/>
    <property type="match status" value="1"/>
</dbReference>
<dbReference type="PANTHER" id="PTHR43280:SF28">
    <property type="entry name" value="HTH-TYPE TRANSCRIPTIONAL ACTIVATOR RHAS"/>
    <property type="match status" value="1"/>
</dbReference>
<evidence type="ECO:0000256" key="1">
    <source>
        <dbReference type="ARBA" id="ARBA00023015"/>
    </source>
</evidence>
<evidence type="ECO:0000313" key="6">
    <source>
        <dbReference type="Proteomes" id="UP000637074"/>
    </source>
</evidence>
<keyword evidence="1" id="KW-0805">Transcription regulation</keyword>
<dbReference type="Gene3D" id="2.60.120.10">
    <property type="entry name" value="Jelly Rolls"/>
    <property type="match status" value="1"/>
</dbReference>
<reference evidence="5 6" key="1">
    <citation type="journal article" date="2022" name="Int. J. Syst. Evol. Microbiol.">
        <title>Neobacillus kokaensis sp. nov., isolated from soil.</title>
        <authorList>
            <person name="Yuki K."/>
            <person name="Matsubara H."/>
            <person name="Yamaguchi S."/>
        </authorList>
    </citation>
    <scope>NUCLEOTIDE SEQUENCE [LARGE SCALE GENOMIC DNA]</scope>
    <source>
        <strain evidence="5 6">LOB 377</strain>
    </source>
</reference>
<feature type="domain" description="HTH araC/xylS-type" evidence="4">
    <location>
        <begin position="180"/>
        <end position="279"/>
    </location>
</feature>
<evidence type="ECO:0000256" key="2">
    <source>
        <dbReference type="ARBA" id="ARBA00023125"/>
    </source>
</evidence>
<dbReference type="InterPro" id="IPR018062">
    <property type="entry name" value="HTH_AraC-typ_CS"/>
</dbReference>
<dbReference type="PROSITE" id="PS01124">
    <property type="entry name" value="HTH_ARAC_FAMILY_2"/>
    <property type="match status" value="1"/>
</dbReference>
<evidence type="ECO:0000256" key="3">
    <source>
        <dbReference type="ARBA" id="ARBA00023163"/>
    </source>
</evidence>
<dbReference type="Pfam" id="PF12833">
    <property type="entry name" value="HTH_18"/>
    <property type="match status" value="1"/>
</dbReference>
<name>A0ABQ3N9I0_9BACI</name>
<dbReference type="InterPro" id="IPR014710">
    <property type="entry name" value="RmlC-like_jellyroll"/>
</dbReference>
<dbReference type="SUPFAM" id="SSF46689">
    <property type="entry name" value="Homeodomain-like"/>
    <property type="match status" value="2"/>
</dbReference>
<keyword evidence="6" id="KW-1185">Reference proteome</keyword>
<accession>A0ABQ3N9I0</accession>